<proteinExistence type="predicted"/>
<keyword evidence="1" id="KW-0812">Transmembrane</keyword>
<keyword evidence="1" id="KW-1133">Transmembrane helix</keyword>
<feature type="transmembrane region" description="Helical" evidence="1">
    <location>
        <begin position="110"/>
        <end position="127"/>
    </location>
</feature>
<dbReference type="PANTHER" id="PTHR31881:SF6">
    <property type="entry name" value="OS09G0494600 PROTEIN"/>
    <property type="match status" value="1"/>
</dbReference>
<dbReference type="InterPro" id="IPR006747">
    <property type="entry name" value="DUF599"/>
</dbReference>
<sequence length="228" mass="25858">MDSLPVTILDLIALSWFVLCWLTYSFWENKKPGLAHDVNLRREQWAKNMLLRDNRILDIQAITALIRNVTFFASTSILILAGLVAVLGAYEDVAKMFAYFPFAQDINPETMALKTFTLMAIFVFAFFKFGWSIKQHSISAVILAAIPNPGDANTPEARMDALRMARLSGLGAKHFNDGIRGFYFALAALGWFINAWVFMAAVVWVVIVLYRREYHSHAHYLLACESIK</sequence>
<accession>A0A6S6TXS7</accession>
<name>A0A6S6TXS7_9GAMM</name>
<organism evidence="2">
    <name type="scientific">uncultured Thiotrichaceae bacterium</name>
    <dbReference type="NCBI Taxonomy" id="298394"/>
    <lineage>
        <taxon>Bacteria</taxon>
        <taxon>Pseudomonadati</taxon>
        <taxon>Pseudomonadota</taxon>
        <taxon>Gammaproteobacteria</taxon>
        <taxon>Thiotrichales</taxon>
        <taxon>Thiotrichaceae</taxon>
        <taxon>environmental samples</taxon>
    </lineage>
</organism>
<dbReference type="Pfam" id="PF04654">
    <property type="entry name" value="DUF599"/>
    <property type="match status" value="1"/>
</dbReference>
<evidence type="ECO:0000256" key="1">
    <source>
        <dbReference type="SAM" id="Phobius"/>
    </source>
</evidence>
<feature type="transmembrane region" description="Helical" evidence="1">
    <location>
        <begin position="182"/>
        <end position="210"/>
    </location>
</feature>
<dbReference type="AlphaFoldDB" id="A0A6S6TXS7"/>
<dbReference type="EMBL" id="CACVAY010000096">
    <property type="protein sequence ID" value="CAA6820006.1"/>
    <property type="molecule type" value="Genomic_DNA"/>
</dbReference>
<reference evidence="2" key="1">
    <citation type="submission" date="2020-01" db="EMBL/GenBank/DDBJ databases">
        <authorList>
            <person name="Meier V. D."/>
            <person name="Meier V D."/>
        </authorList>
    </citation>
    <scope>NUCLEOTIDE SEQUENCE</scope>
    <source>
        <strain evidence="2">HLG_WM_MAG_07</strain>
    </source>
</reference>
<gene>
    <name evidence="2" type="ORF">HELGO_WM18982</name>
</gene>
<protein>
    <submittedName>
        <fullName evidence="2">DUF599 domain-containing protein</fullName>
    </submittedName>
</protein>
<feature type="transmembrane region" description="Helical" evidence="1">
    <location>
        <begin position="6"/>
        <end position="27"/>
    </location>
</feature>
<dbReference type="PANTHER" id="PTHR31881">
    <property type="match status" value="1"/>
</dbReference>
<feature type="transmembrane region" description="Helical" evidence="1">
    <location>
        <begin position="69"/>
        <end position="90"/>
    </location>
</feature>
<evidence type="ECO:0000313" key="2">
    <source>
        <dbReference type="EMBL" id="CAA6820006.1"/>
    </source>
</evidence>
<keyword evidence="1" id="KW-0472">Membrane</keyword>